<accession>A0ABV2R8W3</accession>
<evidence type="ECO:0000313" key="2">
    <source>
        <dbReference type="Proteomes" id="UP001549313"/>
    </source>
</evidence>
<dbReference type="Proteomes" id="UP001549313">
    <property type="component" value="Unassembled WGS sequence"/>
</dbReference>
<evidence type="ECO:0000313" key="1">
    <source>
        <dbReference type="EMBL" id="MET4683012.1"/>
    </source>
</evidence>
<dbReference type="EMBL" id="JBEPTF010000001">
    <property type="protein sequence ID" value="MET4683012.1"/>
    <property type="molecule type" value="Genomic_DNA"/>
</dbReference>
<protein>
    <recommendedName>
        <fullName evidence="3">FHA domain-containing protein</fullName>
    </recommendedName>
</protein>
<dbReference type="RefSeq" id="WP_354087958.1">
    <property type="nucleotide sequence ID" value="NZ_JBEPTF010000001.1"/>
</dbReference>
<keyword evidence="2" id="KW-1185">Reference proteome</keyword>
<organism evidence="1 2">
    <name type="scientific">Brevundimonas faecalis</name>
    <dbReference type="NCBI Taxonomy" id="947378"/>
    <lineage>
        <taxon>Bacteria</taxon>
        <taxon>Pseudomonadati</taxon>
        <taxon>Pseudomonadota</taxon>
        <taxon>Alphaproteobacteria</taxon>
        <taxon>Caulobacterales</taxon>
        <taxon>Caulobacteraceae</taxon>
        <taxon>Brevundimonas</taxon>
    </lineage>
</organism>
<gene>
    <name evidence="1" type="ORF">ABIE19_000921</name>
</gene>
<sequence length="123" mass="13725">MSRRHIRLELAREPGSPNGDDAVGYDLVLPLDAAHRLDAAAAESEPDQTRVRRFIRNETLAVGRLVRDAERGWMFDFPGEADDATGFRLEDEAFTPGEYVSVADADGVMHPYRVTLSRPVDKN</sequence>
<name>A0ABV2R8W3_9CAUL</name>
<evidence type="ECO:0008006" key="3">
    <source>
        <dbReference type="Google" id="ProtNLM"/>
    </source>
</evidence>
<reference evidence="1 2" key="1">
    <citation type="submission" date="2024-06" db="EMBL/GenBank/DDBJ databases">
        <title>Sorghum-associated microbial communities from plants grown in Nebraska, USA.</title>
        <authorList>
            <person name="Schachtman D."/>
        </authorList>
    </citation>
    <scope>NUCLEOTIDE SEQUENCE [LARGE SCALE GENOMIC DNA]</scope>
    <source>
        <strain evidence="1 2">2814</strain>
    </source>
</reference>
<comment type="caution">
    <text evidence="1">The sequence shown here is derived from an EMBL/GenBank/DDBJ whole genome shotgun (WGS) entry which is preliminary data.</text>
</comment>
<proteinExistence type="predicted"/>